<reference evidence="3 4" key="1">
    <citation type="submission" date="2017-09" db="EMBL/GenBank/DDBJ databases">
        <title>Large-scale bioinformatics analysis of Bacillus genomes uncovers conserved roles of natural products in bacterial physiology.</title>
        <authorList>
            <consortium name="Agbiome Team Llc"/>
            <person name="Bleich R.M."/>
            <person name="Grubbs K.J."/>
            <person name="Santa Maria K.C."/>
            <person name="Allen S.E."/>
            <person name="Farag S."/>
            <person name="Shank E.A."/>
            <person name="Bowers A."/>
        </authorList>
    </citation>
    <scope>NUCLEOTIDE SEQUENCE [LARGE SCALE GENOMIC DNA]</scope>
    <source>
        <strain evidence="3 4">AFS064137</strain>
    </source>
</reference>
<dbReference type="Proteomes" id="UP000225910">
    <property type="component" value="Unassembled WGS sequence"/>
</dbReference>
<keyword evidence="2" id="KW-0732">Signal</keyword>
<gene>
    <name evidence="3" type="ORF">COK81_08990</name>
</gene>
<accession>A0A9X7B222</accession>
<dbReference type="AlphaFoldDB" id="A0A9X7B222"/>
<feature type="signal peptide" evidence="2">
    <location>
        <begin position="1"/>
        <end position="19"/>
    </location>
</feature>
<dbReference type="RefSeq" id="WP_006921673.1">
    <property type="nucleotide sequence ID" value="NZ_JAUKEV010000074.1"/>
</dbReference>
<feature type="coiled-coil region" evidence="1">
    <location>
        <begin position="26"/>
        <end position="53"/>
    </location>
</feature>
<feature type="chain" id="PRO_5040927438" description="DUF4878 domain-containing protein" evidence="2">
    <location>
        <begin position="20"/>
        <end position="179"/>
    </location>
</feature>
<evidence type="ECO:0000256" key="1">
    <source>
        <dbReference type="SAM" id="Coils"/>
    </source>
</evidence>
<name>A0A9X7B222_BACTU</name>
<organism evidence="3 4">
    <name type="scientific">Bacillus thuringiensis</name>
    <dbReference type="NCBI Taxonomy" id="1428"/>
    <lineage>
        <taxon>Bacteria</taxon>
        <taxon>Bacillati</taxon>
        <taxon>Bacillota</taxon>
        <taxon>Bacilli</taxon>
        <taxon>Bacillales</taxon>
        <taxon>Bacillaceae</taxon>
        <taxon>Bacillus</taxon>
        <taxon>Bacillus cereus group</taxon>
    </lineage>
</organism>
<evidence type="ECO:0000256" key="2">
    <source>
        <dbReference type="SAM" id="SignalP"/>
    </source>
</evidence>
<evidence type="ECO:0008006" key="5">
    <source>
        <dbReference type="Google" id="ProtNLM"/>
    </source>
</evidence>
<comment type="caution">
    <text evidence="3">The sequence shown here is derived from an EMBL/GenBank/DDBJ whole genome shotgun (WGS) entry which is preliminary data.</text>
</comment>
<sequence>MKKTIVLLAVALMISLAINGLQWSQMDEVKQNLKKETEAKKQAVETISAYKNNKDAIVKNAAEKFLKAFLEVDSTKNENVTEKIKPYTTEKARTQLQVAGDKEQTKTKTKIKIAISELTLYYSATSADKANVIADVKRKTSINEGTAIESQDFVELQLILKNGKWLVDNTKLIPKLKNE</sequence>
<evidence type="ECO:0000313" key="3">
    <source>
        <dbReference type="EMBL" id="PFT96470.1"/>
    </source>
</evidence>
<evidence type="ECO:0000313" key="4">
    <source>
        <dbReference type="Proteomes" id="UP000225910"/>
    </source>
</evidence>
<protein>
    <recommendedName>
        <fullName evidence="5">DUF4878 domain-containing protein</fullName>
    </recommendedName>
</protein>
<keyword evidence="1" id="KW-0175">Coiled coil</keyword>
<dbReference type="EMBL" id="NVCU01000056">
    <property type="protein sequence ID" value="PFT96470.1"/>
    <property type="molecule type" value="Genomic_DNA"/>
</dbReference>
<proteinExistence type="predicted"/>